<reference evidence="2 3" key="1">
    <citation type="submission" date="2019-07" db="EMBL/GenBank/DDBJ databases">
        <title>Lentzea xizangensis sp. nov., isolated from Qinghai-Tibetan Plateau Soils.</title>
        <authorList>
            <person name="Huang J."/>
        </authorList>
    </citation>
    <scope>NUCLEOTIDE SEQUENCE [LARGE SCALE GENOMIC DNA]</scope>
    <source>
        <strain evidence="2 3">FXJ1.1311</strain>
    </source>
</reference>
<keyword evidence="1" id="KW-0732">Signal</keyword>
<dbReference type="OrthoDB" id="3539349at2"/>
<evidence type="ECO:0000313" key="2">
    <source>
        <dbReference type="EMBL" id="TWP54025.1"/>
    </source>
</evidence>
<accession>A0A563F236</accession>
<comment type="caution">
    <text evidence="2">The sequence shown here is derived from an EMBL/GenBank/DDBJ whole genome shotgun (WGS) entry which is preliminary data.</text>
</comment>
<proteinExistence type="predicted"/>
<protein>
    <submittedName>
        <fullName evidence="2">Uncharacterized protein</fullName>
    </submittedName>
</protein>
<feature type="signal peptide" evidence="1">
    <location>
        <begin position="1"/>
        <end position="30"/>
    </location>
</feature>
<evidence type="ECO:0000313" key="3">
    <source>
        <dbReference type="Proteomes" id="UP000316639"/>
    </source>
</evidence>
<gene>
    <name evidence="2" type="ORF">FKR81_00170</name>
</gene>
<keyword evidence="3" id="KW-1185">Reference proteome</keyword>
<evidence type="ECO:0000256" key="1">
    <source>
        <dbReference type="SAM" id="SignalP"/>
    </source>
</evidence>
<organism evidence="2 3">
    <name type="scientific">Lentzea tibetensis</name>
    <dbReference type="NCBI Taxonomy" id="2591470"/>
    <lineage>
        <taxon>Bacteria</taxon>
        <taxon>Bacillati</taxon>
        <taxon>Actinomycetota</taxon>
        <taxon>Actinomycetes</taxon>
        <taxon>Pseudonocardiales</taxon>
        <taxon>Pseudonocardiaceae</taxon>
        <taxon>Lentzea</taxon>
    </lineage>
</organism>
<dbReference type="AlphaFoldDB" id="A0A563F236"/>
<name>A0A563F236_9PSEU</name>
<dbReference type="RefSeq" id="WP_146348808.1">
    <property type="nucleotide sequence ID" value="NZ_VOBR01000001.1"/>
</dbReference>
<dbReference type="Proteomes" id="UP000316639">
    <property type="component" value="Unassembled WGS sequence"/>
</dbReference>
<feature type="chain" id="PRO_5039582756" evidence="1">
    <location>
        <begin position="31"/>
        <end position="100"/>
    </location>
</feature>
<sequence>MFMPMRSSATLLNGLAAVVAVLVLGSAALASPAAAESNHPAGLTAAESSALDARVEAELRRVPGGTRVGLNEIAWWGGRVVMTFGVAGGTVGATATSTIS</sequence>
<dbReference type="EMBL" id="VOBR01000001">
    <property type="protein sequence ID" value="TWP54025.1"/>
    <property type="molecule type" value="Genomic_DNA"/>
</dbReference>